<keyword evidence="1" id="KW-0732">Signal</keyword>
<dbReference type="AlphaFoldDB" id="A0A0R0C0S6"/>
<evidence type="ECO:0008006" key="4">
    <source>
        <dbReference type="Google" id="ProtNLM"/>
    </source>
</evidence>
<comment type="caution">
    <text evidence="2">The sequence shown here is derived from an EMBL/GenBank/DDBJ whole genome shotgun (WGS) entry which is preliminary data.</text>
</comment>
<dbReference type="SUPFAM" id="SSF56925">
    <property type="entry name" value="OMPA-like"/>
    <property type="match status" value="1"/>
</dbReference>
<feature type="chain" id="PRO_5006393340" description="Transporter" evidence="1">
    <location>
        <begin position="21"/>
        <end position="250"/>
    </location>
</feature>
<protein>
    <recommendedName>
        <fullName evidence="4">Transporter</fullName>
    </recommendedName>
</protein>
<feature type="signal peptide" evidence="1">
    <location>
        <begin position="1"/>
        <end position="20"/>
    </location>
</feature>
<proteinExistence type="predicted"/>
<dbReference type="InterPro" id="IPR025737">
    <property type="entry name" value="FApF"/>
</dbReference>
<dbReference type="RefSeq" id="WP_083490811.1">
    <property type="nucleotide sequence ID" value="NZ_LDJI01000022.1"/>
</dbReference>
<organism evidence="2 3">
    <name type="scientific">Stenotrophomonas humi</name>
    <dbReference type="NCBI Taxonomy" id="405444"/>
    <lineage>
        <taxon>Bacteria</taxon>
        <taxon>Pseudomonadati</taxon>
        <taxon>Pseudomonadota</taxon>
        <taxon>Gammaproteobacteria</taxon>
        <taxon>Lysobacterales</taxon>
        <taxon>Lysobacteraceae</taxon>
        <taxon>Stenotrophomonas</taxon>
    </lineage>
</organism>
<dbReference type="EMBL" id="LDJI01000022">
    <property type="protein sequence ID" value="KRG63433.1"/>
    <property type="molecule type" value="Genomic_DNA"/>
</dbReference>
<dbReference type="Proteomes" id="UP000050864">
    <property type="component" value="Unassembled WGS sequence"/>
</dbReference>
<sequence length="250" mass="26510">MKRRLVMFPILVSASMSAWAGEAPEYDRPGIGFSTSTVGKGVFVWEQGLPDGSRDRSDGVTTTAWTADTLLRLGLSATTELQLGADTWGGLRVRGAGIRERDTGSGDGSVALKWAPAMQGEQFSLAFKGGATLPWGRAPLGDGCHDYDLGVTMAWGLPADTSLALYADRQWGDNGSGWLFSPSYGFPLGESASAYVEGGYGTGAQYMRAAGAGVTWMATPRLQLDASFLRGLDNETIDWQGGVGLALYFD</sequence>
<dbReference type="OrthoDB" id="6078166at2"/>
<dbReference type="InterPro" id="IPR011250">
    <property type="entry name" value="OMP/PagP_B-barrel"/>
</dbReference>
<dbReference type="PATRIC" id="fig|405444.3.peg.1527"/>
<accession>A0A0R0C0S6</accession>
<evidence type="ECO:0000313" key="2">
    <source>
        <dbReference type="EMBL" id="KRG63433.1"/>
    </source>
</evidence>
<evidence type="ECO:0000313" key="3">
    <source>
        <dbReference type="Proteomes" id="UP000050864"/>
    </source>
</evidence>
<gene>
    <name evidence="2" type="ORF">ABB26_12170</name>
</gene>
<dbReference type="Pfam" id="PF13557">
    <property type="entry name" value="Phenol_MetA_deg"/>
    <property type="match status" value="1"/>
</dbReference>
<reference evidence="2 3" key="1">
    <citation type="submission" date="2015-05" db="EMBL/GenBank/DDBJ databases">
        <title>Genome sequencing and analysis of members of genus Stenotrophomonas.</title>
        <authorList>
            <person name="Patil P.P."/>
            <person name="Midha S."/>
            <person name="Patil P.B."/>
        </authorList>
    </citation>
    <scope>NUCLEOTIDE SEQUENCE [LARGE SCALE GENOMIC DNA]</scope>
    <source>
        <strain evidence="2 3">DSM 18929</strain>
    </source>
</reference>
<keyword evidence="3" id="KW-1185">Reference proteome</keyword>
<name>A0A0R0C0S6_9GAMM</name>
<evidence type="ECO:0000256" key="1">
    <source>
        <dbReference type="SAM" id="SignalP"/>
    </source>
</evidence>